<proteinExistence type="predicted"/>
<organism evidence="1 2">
    <name type="scientific">Capnocytophaga granulosa</name>
    <dbReference type="NCBI Taxonomy" id="45242"/>
    <lineage>
        <taxon>Bacteria</taxon>
        <taxon>Pseudomonadati</taxon>
        <taxon>Bacteroidota</taxon>
        <taxon>Flavobacteriia</taxon>
        <taxon>Flavobacteriales</taxon>
        <taxon>Flavobacteriaceae</taxon>
        <taxon>Capnocytophaga</taxon>
    </lineage>
</organism>
<dbReference type="Proteomes" id="UP000182771">
    <property type="component" value="Unassembled WGS sequence"/>
</dbReference>
<protein>
    <submittedName>
        <fullName evidence="1">Uncharacterized protein</fullName>
    </submittedName>
</protein>
<dbReference type="GeneID" id="85018081"/>
<name>A0A1H2Q5D1_9FLAO</name>
<dbReference type="EMBL" id="FNND01000001">
    <property type="protein sequence ID" value="SDW02260.1"/>
    <property type="molecule type" value="Genomic_DNA"/>
</dbReference>
<reference evidence="1 2" key="1">
    <citation type="submission" date="2016-10" db="EMBL/GenBank/DDBJ databases">
        <authorList>
            <person name="Varghese N."/>
            <person name="Submissions S."/>
        </authorList>
    </citation>
    <scope>NUCLEOTIDE SEQUENCE [LARGE SCALE GENOMIC DNA]</scope>
    <source>
        <strain evidence="1 2">DSM 11449</strain>
    </source>
</reference>
<accession>A0A1H2Q5D1</accession>
<gene>
    <name evidence="1" type="ORF">SAMN05444420_10142</name>
</gene>
<dbReference type="OrthoDB" id="703639at2"/>
<comment type="caution">
    <text evidence="1">The sequence shown here is derived from an EMBL/GenBank/DDBJ whole genome shotgun (WGS) entry which is preliminary data.</text>
</comment>
<evidence type="ECO:0000313" key="2">
    <source>
        <dbReference type="Proteomes" id="UP000182771"/>
    </source>
</evidence>
<evidence type="ECO:0000313" key="1">
    <source>
        <dbReference type="EMBL" id="SDW02260.1"/>
    </source>
</evidence>
<sequence>MIKVTKVEKLFPSIEEVFEAPKEWFKYVFFPLLTVEIENEQQQKSKAHFISMYACGLAEYESERTDCNWFFVRFEKVGDKYRFDGEMDWLPNFSELPQWYQNAKEDYAAHKDLYLNSEVKHSYDPSPYKDSLEKWEAISGDYATYMDTLLSYWVTRDKYQETGKFIAGNHYTQGYSGHEREIYELTPYDEDEETYEDLDEYLEYRLDTESYLCEEYGISLEDKNYLGYVIGYNYLQYSADTISLFISPDEKEVYNWFSFS</sequence>
<dbReference type="AlphaFoldDB" id="A0A1H2Q5D1"/>
<dbReference type="RefSeq" id="WP_016419373.1">
    <property type="nucleotide sequence ID" value="NZ_FNND01000001.1"/>
</dbReference>
<keyword evidence="2" id="KW-1185">Reference proteome</keyword>